<accession>A0A182XSP6</accession>
<organism evidence="1 2">
    <name type="scientific">Anopheles quadriannulatus</name>
    <name type="common">Mosquito</name>
    <dbReference type="NCBI Taxonomy" id="34691"/>
    <lineage>
        <taxon>Eukaryota</taxon>
        <taxon>Metazoa</taxon>
        <taxon>Ecdysozoa</taxon>
        <taxon>Arthropoda</taxon>
        <taxon>Hexapoda</taxon>
        <taxon>Insecta</taxon>
        <taxon>Pterygota</taxon>
        <taxon>Neoptera</taxon>
        <taxon>Endopterygota</taxon>
        <taxon>Diptera</taxon>
        <taxon>Nematocera</taxon>
        <taxon>Culicoidea</taxon>
        <taxon>Culicidae</taxon>
        <taxon>Anophelinae</taxon>
        <taxon>Anopheles</taxon>
    </lineage>
</organism>
<dbReference type="AlphaFoldDB" id="A0A182XSP6"/>
<proteinExistence type="predicted"/>
<dbReference type="EnsemblMetazoa" id="AQUA014854-RA">
    <property type="protein sequence ID" value="AQUA014854-PA"/>
    <property type="gene ID" value="AQUA014854"/>
</dbReference>
<name>A0A182XSP6_ANOQN</name>
<protein>
    <submittedName>
        <fullName evidence="1">Uncharacterized protein</fullName>
    </submittedName>
</protein>
<sequence>MGKTTSKLDKRRSQSKFFFPRYRV</sequence>
<keyword evidence="2" id="KW-1185">Reference proteome</keyword>
<reference evidence="1" key="1">
    <citation type="submission" date="2020-05" db="UniProtKB">
        <authorList>
            <consortium name="EnsemblMetazoa"/>
        </authorList>
    </citation>
    <scope>IDENTIFICATION</scope>
    <source>
        <strain evidence="1">SANGQUA</strain>
    </source>
</reference>
<dbReference type="VEuPathDB" id="VectorBase:AQUA014854"/>
<evidence type="ECO:0000313" key="1">
    <source>
        <dbReference type="EnsemblMetazoa" id="AQUA014854-PA"/>
    </source>
</evidence>
<evidence type="ECO:0000313" key="2">
    <source>
        <dbReference type="Proteomes" id="UP000076407"/>
    </source>
</evidence>
<dbReference type="Proteomes" id="UP000076407">
    <property type="component" value="Unassembled WGS sequence"/>
</dbReference>